<dbReference type="Proteomes" id="UP000606044">
    <property type="component" value="Unassembled WGS sequence"/>
</dbReference>
<protein>
    <submittedName>
        <fullName evidence="1">Uncharacterized protein</fullName>
    </submittedName>
</protein>
<name>A0A917CAU0_9HYPH</name>
<evidence type="ECO:0000313" key="1">
    <source>
        <dbReference type="EMBL" id="GGF75991.1"/>
    </source>
</evidence>
<dbReference type="EMBL" id="BMCT01000006">
    <property type="protein sequence ID" value="GGF75991.1"/>
    <property type="molecule type" value="Genomic_DNA"/>
</dbReference>
<evidence type="ECO:0000313" key="2">
    <source>
        <dbReference type="Proteomes" id="UP000606044"/>
    </source>
</evidence>
<dbReference type="AlphaFoldDB" id="A0A917CAU0"/>
<gene>
    <name evidence="1" type="ORF">GCM10007301_39970</name>
</gene>
<proteinExistence type="predicted"/>
<organism evidence="1 2">
    <name type="scientific">Azorhizobium oxalatiphilum</name>
    <dbReference type="NCBI Taxonomy" id="980631"/>
    <lineage>
        <taxon>Bacteria</taxon>
        <taxon>Pseudomonadati</taxon>
        <taxon>Pseudomonadota</taxon>
        <taxon>Alphaproteobacteria</taxon>
        <taxon>Hyphomicrobiales</taxon>
        <taxon>Xanthobacteraceae</taxon>
        <taxon>Azorhizobium</taxon>
    </lineage>
</organism>
<dbReference type="RefSeq" id="WP_188581859.1">
    <property type="nucleotide sequence ID" value="NZ_BMCT01000006.1"/>
</dbReference>
<comment type="caution">
    <text evidence="1">The sequence shown here is derived from an EMBL/GenBank/DDBJ whole genome shotgun (WGS) entry which is preliminary data.</text>
</comment>
<reference evidence="1" key="1">
    <citation type="journal article" date="2014" name="Int. J. Syst. Evol. Microbiol.">
        <title>Complete genome sequence of Corynebacterium casei LMG S-19264T (=DSM 44701T), isolated from a smear-ripened cheese.</title>
        <authorList>
            <consortium name="US DOE Joint Genome Institute (JGI-PGF)"/>
            <person name="Walter F."/>
            <person name="Albersmeier A."/>
            <person name="Kalinowski J."/>
            <person name="Ruckert C."/>
        </authorList>
    </citation>
    <scope>NUCLEOTIDE SEQUENCE</scope>
    <source>
        <strain evidence="1">CCM 7897</strain>
    </source>
</reference>
<accession>A0A917CAU0</accession>
<sequence length="145" mass="16042">MAFSEDALTSLSSALSKKGIALDKDHLLAVSALAENPEDLGLEIERTITIDVRNGRGRFEGTYPSLFASVMGTLIIEKPETPDIWHIHAKDHHNDRVIYDGRTSFKEEVNFAYRCGILIKVDVAAANISNPHFSGPLQAKIKIRL</sequence>
<keyword evidence="2" id="KW-1185">Reference proteome</keyword>
<reference evidence="1" key="2">
    <citation type="submission" date="2020-09" db="EMBL/GenBank/DDBJ databases">
        <authorList>
            <person name="Sun Q."/>
            <person name="Sedlacek I."/>
        </authorList>
    </citation>
    <scope>NUCLEOTIDE SEQUENCE</scope>
    <source>
        <strain evidence="1">CCM 7897</strain>
    </source>
</reference>